<feature type="transmembrane region" description="Helical" evidence="6">
    <location>
        <begin position="201"/>
        <end position="223"/>
    </location>
</feature>
<gene>
    <name evidence="8" type="ORF">VMCG_02773</name>
</gene>
<dbReference type="EMBL" id="LKEA01000005">
    <property type="protein sequence ID" value="ROW09045.1"/>
    <property type="molecule type" value="Genomic_DNA"/>
</dbReference>
<evidence type="ECO:0000256" key="4">
    <source>
        <dbReference type="ARBA" id="ARBA00023136"/>
    </source>
</evidence>
<comment type="caution">
    <text evidence="8">The sequence shown here is derived from an EMBL/GenBank/DDBJ whole genome shotgun (WGS) entry which is preliminary data.</text>
</comment>
<evidence type="ECO:0000256" key="1">
    <source>
        <dbReference type="ARBA" id="ARBA00004141"/>
    </source>
</evidence>
<dbReference type="GO" id="GO:0016020">
    <property type="term" value="C:membrane"/>
    <property type="evidence" value="ECO:0007669"/>
    <property type="project" value="UniProtKB-SubCell"/>
</dbReference>
<dbReference type="Proteomes" id="UP000283895">
    <property type="component" value="Unassembled WGS sequence"/>
</dbReference>
<name>A0A423WZY8_9PEZI</name>
<dbReference type="AlphaFoldDB" id="A0A423WZY8"/>
<keyword evidence="3 6" id="KW-1133">Transmembrane helix</keyword>
<feature type="transmembrane region" description="Helical" evidence="6">
    <location>
        <begin position="34"/>
        <end position="56"/>
    </location>
</feature>
<comment type="subcellular location">
    <subcellularLocation>
        <location evidence="1">Membrane</location>
        <topology evidence="1">Multi-pass membrane protein</topology>
    </subcellularLocation>
</comment>
<dbReference type="InterPro" id="IPR052337">
    <property type="entry name" value="SAT4-like"/>
</dbReference>
<accession>A0A423WZY8</accession>
<protein>
    <recommendedName>
        <fullName evidence="7">Rhodopsin domain-containing protein</fullName>
    </recommendedName>
</protein>
<feature type="transmembrane region" description="Helical" evidence="6">
    <location>
        <begin position="6"/>
        <end position="22"/>
    </location>
</feature>
<evidence type="ECO:0000313" key="9">
    <source>
        <dbReference type="Proteomes" id="UP000283895"/>
    </source>
</evidence>
<evidence type="ECO:0000313" key="8">
    <source>
        <dbReference type="EMBL" id="ROW09045.1"/>
    </source>
</evidence>
<organism evidence="8 9">
    <name type="scientific">Cytospora schulzeri</name>
    <dbReference type="NCBI Taxonomy" id="448051"/>
    <lineage>
        <taxon>Eukaryota</taxon>
        <taxon>Fungi</taxon>
        <taxon>Dikarya</taxon>
        <taxon>Ascomycota</taxon>
        <taxon>Pezizomycotina</taxon>
        <taxon>Sordariomycetes</taxon>
        <taxon>Sordariomycetidae</taxon>
        <taxon>Diaporthales</taxon>
        <taxon>Cytosporaceae</taxon>
        <taxon>Cytospora</taxon>
    </lineage>
</organism>
<feature type="domain" description="Rhodopsin" evidence="7">
    <location>
        <begin position="18"/>
        <end position="263"/>
    </location>
</feature>
<feature type="transmembrane region" description="Helical" evidence="6">
    <location>
        <begin position="243"/>
        <end position="267"/>
    </location>
</feature>
<evidence type="ECO:0000259" key="7">
    <source>
        <dbReference type="Pfam" id="PF20684"/>
    </source>
</evidence>
<comment type="similarity">
    <text evidence="5">Belongs to the SAT4 family.</text>
</comment>
<sequence length="298" mass="33014">MIDVVHVFSAAAVLAVCLRFYARTRQRASFGLDDLLMVPAVICAIGVGVANVTSVTYSHPHRQFRMGRHGPKYGEFLVTLFQCEFASELLSIVSLACAKASIVISYRRIFRGKRFSTVSMILLILIAIWGIAFFFGQLFDCSPIAANWDVFGKYPHANCINPLPMYYGLAASDVVMNLFILAVPQPLVWKLHMPTWRKIDVSIIFLFGAFAIGISAARIGFFMQVGNLEGTNEHRSSFIPATIYWTHLECVIAIICGCLPTLPIIFGEVSPGRVLGRWAGKLFPRSAHAKSKGSRYQG</sequence>
<evidence type="ECO:0000256" key="5">
    <source>
        <dbReference type="ARBA" id="ARBA00038359"/>
    </source>
</evidence>
<dbReference type="PANTHER" id="PTHR33048">
    <property type="entry name" value="PTH11-LIKE INTEGRAL MEMBRANE PROTEIN (AFU_ORTHOLOGUE AFUA_5G11245)"/>
    <property type="match status" value="1"/>
</dbReference>
<feature type="transmembrane region" description="Helical" evidence="6">
    <location>
        <begin position="118"/>
        <end position="139"/>
    </location>
</feature>
<evidence type="ECO:0000256" key="3">
    <source>
        <dbReference type="ARBA" id="ARBA00022989"/>
    </source>
</evidence>
<reference evidence="8 9" key="1">
    <citation type="submission" date="2015-09" db="EMBL/GenBank/DDBJ databases">
        <title>Host preference determinants of Valsa canker pathogens revealed by comparative genomics.</title>
        <authorList>
            <person name="Yin Z."/>
            <person name="Huang L."/>
        </authorList>
    </citation>
    <scope>NUCLEOTIDE SEQUENCE [LARGE SCALE GENOMIC DNA]</scope>
    <source>
        <strain evidence="8 9">03-1</strain>
    </source>
</reference>
<evidence type="ECO:0000256" key="6">
    <source>
        <dbReference type="SAM" id="Phobius"/>
    </source>
</evidence>
<keyword evidence="9" id="KW-1185">Reference proteome</keyword>
<feature type="transmembrane region" description="Helical" evidence="6">
    <location>
        <begin position="76"/>
        <end position="97"/>
    </location>
</feature>
<feature type="transmembrane region" description="Helical" evidence="6">
    <location>
        <begin position="165"/>
        <end position="189"/>
    </location>
</feature>
<dbReference type="PANTHER" id="PTHR33048:SF134">
    <property type="entry name" value="INTEGRAL MEMBRANE PROTEIN"/>
    <property type="match status" value="1"/>
</dbReference>
<keyword evidence="4 6" id="KW-0472">Membrane</keyword>
<keyword evidence="2 6" id="KW-0812">Transmembrane</keyword>
<dbReference type="OrthoDB" id="5393606at2759"/>
<dbReference type="Pfam" id="PF20684">
    <property type="entry name" value="Fung_rhodopsin"/>
    <property type="match status" value="1"/>
</dbReference>
<evidence type="ECO:0000256" key="2">
    <source>
        <dbReference type="ARBA" id="ARBA00022692"/>
    </source>
</evidence>
<dbReference type="InterPro" id="IPR049326">
    <property type="entry name" value="Rhodopsin_dom_fungi"/>
</dbReference>
<proteinExistence type="inferred from homology"/>